<comment type="caution">
    <text evidence="1">The sequence shown here is derived from an EMBL/GenBank/DDBJ whole genome shotgun (WGS) entry which is preliminary data.</text>
</comment>
<evidence type="ECO:0000313" key="2">
    <source>
        <dbReference type="Proteomes" id="UP000289152"/>
    </source>
</evidence>
<keyword evidence="2" id="KW-1185">Reference proteome</keyword>
<evidence type="ECO:0000313" key="1">
    <source>
        <dbReference type="EMBL" id="RXK42321.1"/>
    </source>
</evidence>
<name>A0A4Q1BVZ5_TREME</name>
<dbReference type="OrthoDB" id="2596551at2759"/>
<sequence length="598" mass="67793">MSNPSSLIRVYRTILKSSRIPQTRSLVTALHPSPLPSFLPFSFSVPIATSSSVTLDHLNQLERLFSPPPDPLVQSLSFASDEELFKAIVGPSSSRPKSREWENAIDAQTAYLALRSRPTFPLYLKHMPAKVYDRLRSHTPDHSSQFEKSLSNNVTKTNKLFGQNPNNVNVIQVYHTFASDLMLMHPDPRILHSILELDLGRPPAPFYPPDPAIDPAPQLFPRRRSRLDQTEMLLPSTVAAIYQHIHRYLSASLLPKLSRQANLGISKSLISVSYPLSLPSSTLPINHSTFQKRNSKMLAGIMTDLYITSPVWDAEAAWVVLRIMLHLSRTDLEPAIKMVRRLLDDGRVSSAAFGKTAKDHPEAGRLLVQTMTLRLCLRWGYLARARNVAGEVLETLEKSHWTQGTWEVLEETMRTMLVGQTKGYEEEWIGRMLGRMRKLKDAPNVDGLIRMFLERVEDEKLAERYLDLSGDPNVASSQTLMRDALEMEDIMSNEEGMSTIKSQVESTTDESGERKLQGQVKNVKERNVEISPKHLIRLLSHLPHGLSTERRTLLRKVVRNNINEISYLLMNDEKMISKVADACYRLKCPDVARVLRGR</sequence>
<accession>A0A4Q1BVZ5</accession>
<organism evidence="1 2">
    <name type="scientific">Tremella mesenterica</name>
    <name type="common">Jelly fungus</name>
    <dbReference type="NCBI Taxonomy" id="5217"/>
    <lineage>
        <taxon>Eukaryota</taxon>
        <taxon>Fungi</taxon>
        <taxon>Dikarya</taxon>
        <taxon>Basidiomycota</taxon>
        <taxon>Agaricomycotina</taxon>
        <taxon>Tremellomycetes</taxon>
        <taxon>Tremellales</taxon>
        <taxon>Tremellaceae</taxon>
        <taxon>Tremella</taxon>
    </lineage>
</organism>
<dbReference type="InParanoid" id="A0A4Q1BVZ5"/>
<reference evidence="1 2" key="1">
    <citation type="submission" date="2016-06" db="EMBL/GenBank/DDBJ databases">
        <title>Evolution of pathogenesis and genome organization in the Tremellales.</title>
        <authorList>
            <person name="Cuomo C."/>
            <person name="Litvintseva A."/>
            <person name="Heitman J."/>
            <person name="Chen Y."/>
            <person name="Sun S."/>
            <person name="Springer D."/>
            <person name="Dromer F."/>
            <person name="Young S."/>
            <person name="Zeng Q."/>
            <person name="Chapman S."/>
            <person name="Gujja S."/>
            <person name="Saif S."/>
            <person name="Birren B."/>
        </authorList>
    </citation>
    <scope>NUCLEOTIDE SEQUENCE [LARGE SCALE GENOMIC DNA]</scope>
    <source>
        <strain evidence="1 2">ATCC 28783</strain>
    </source>
</reference>
<protein>
    <submittedName>
        <fullName evidence="1">Uncharacterized protein</fullName>
    </submittedName>
</protein>
<proteinExistence type="predicted"/>
<dbReference type="EMBL" id="SDIL01000002">
    <property type="protein sequence ID" value="RXK42321.1"/>
    <property type="molecule type" value="Genomic_DNA"/>
</dbReference>
<dbReference type="AlphaFoldDB" id="A0A4Q1BVZ5"/>
<dbReference type="Proteomes" id="UP000289152">
    <property type="component" value="Unassembled WGS sequence"/>
</dbReference>
<gene>
    <name evidence="1" type="ORF">M231_00311</name>
</gene>